<feature type="domain" description="Glycosyltransferase subfamily 4-like N-terminal" evidence="2">
    <location>
        <begin position="17"/>
        <end position="179"/>
    </location>
</feature>
<dbReference type="EMBL" id="FQZU01000009">
    <property type="protein sequence ID" value="SHJ61403.1"/>
    <property type="molecule type" value="Genomic_DNA"/>
</dbReference>
<reference evidence="4" key="1">
    <citation type="submission" date="2016-11" db="EMBL/GenBank/DDBJ databases">
        <authorList>
            <person name="Varghese N."/>
            <person name="Submissions S."/>
        </authorList>
    </citation>
    <scope>NUCLEOTIDE SEQUENCE [LARGE SCALE GENOMIC DNA]</scope>
    <source>
        <strain evidence="4">DSM 16219</strain>
    </source>
</reference>
<dbReference type="Pfam" id="PF13439">
    <property type="entry name" value="Glyco_transf_4"/>
    <property type="match status" value="1"/>
</dbReference>
<evidence type="ECO:0000313" key="4">
    <source>
        <dbReference type="Proteomes" id="UP000183994"/>
    </source>
</evidence>
<evidence type="ECO:0000313" key="3">
    <source>
        <dbReference type="EMBL" id="SHJ61403.1"/>
    </source>
</evidence>
<keyword evidence="4" id="KW-1185">Reference proteome</keyword>
<dbReference type="Proteomes" id="UP000183994">
    <property type="component" value="Unassembled WGS sequence"/>
</dbReference>
<feature type="domain" description="Glycosyl transferase family 1" evidence="1">
    <location>
        <begin position="190"/>
        <end position="353"/>
    </location>
</feature>
<dbReference type="Pfam" id="PF00534">
    <property type="entry name" value="Glycos_transf_1"/>
    <property type="match status" value="1"/>
</dbReference>
<accession>A0A1M6KQZ4</accession>
<dbReference type="InterPro" id="IPR001296">
    <property type="entry name" value="Glyco_trans_1"/>
</dbReference>
<keyword evidence="3" id="KW-0808">Transferase</keyword>
<protein>
    <submittedName>
        <fullName evidence="3">Glycosyltransferase involved in cell wall bisynthesis</fullName>
    </submittedName>
</protein>
<dbReference type="Gene3D" id="3.40.50.2000">
    <property type="entry name" value="Glycogen Phosphorylase B"/>
    <property type="match status" value="2"/>
</dbReference>
<evidence type="ECO:0000259" key="2">
    <source>
        <dbReference type="Pfam" id="PF13439"/>
    </source>
</evidence>
<dbReference type="GO" id="GO:0016757">
    <property type="term" value="F:glycosyltransferase activity"/>
    <property type="evidence" value="ECO:0007669"/>
    <property type="project" value="InterPro"/>
</dbReference>
<dbReference type="SUPFAM" id="SSF53756">
    <property type="entry name" value="UDP-Glycosyltransferase/glycogen phosphorylase"/>
    <property type="match status" value="1"/>
</dbReference>
<organism evidence="3 4">
    <name type="scientific">Desulfatibacillum alkenivorans DSM 16219</name>
    <dbReference type="NCBI Taxonomy" id="1121393"/>
    <lineage>
        <taxon>Bacteria</taxon>
        <taxon>Pseudomonadati</taxon>
        <taxon>Thermodesulfobacteriota</taxon>
        <taxon>Desulfobacteria</taxon>
        <taxon>Desulfobacterales</taxon>
        <taxon>Desulfatibacillaceae</taxon>
        <taxon>Desulfatibacillum</taxon>
    </lineage>
</organism>
<dbReference type="AlphaFoldDB" id="A0A1M6KQZ4"/>
<proteinExistence type="predicted"/>
<evidence type="ECO:0000259" key="1">
    <source>
        <dbReference type="Pfam" id="PF00534"/>
    </source>
</evidence>
<gene>
    <name evidence="3" type="ORF">SAMN02745216_01973</name>
</gene>
<dbReference type="PANTHER" id="PTHR12526">
    <property type="entry name" value="GLYCOSYLTRANSFERASE"/>
    <property type="match status" value="1"/>
</dbReference>
<dbReference type="STRING" id="1121393.SAMN02745216_01973"/>
<dbReference type="InterPro" id="IPR028098">
    <property type="entry name" value="Glyco_trans_4-like_N"/>
</dbReference>
<sequence>MPEPIRLLHIITTTDTGGAEAMLAKLCKSLDKDKFACRVVSMVHAGPIAKDIAESGVQVDSLELDLGRPKPGAFFRLVQIIRKFKPHVVQSWLYHADFLNLFASRLSSRARIAWNVRNSNIDFSQYNRLTEWVVKSCALLSRFPDAVIANSYCGRDLHLKMGYKCKRFEVIPNGFDLERFSRNEAAGAKIRGELGIGAADPVLVMFARQDPMKDHATLLKATDLLRRDFPEIRLILCGDRVDPGNAALYGIVNELGLEKNAFLLGRRRDVPEILSAADVSVLSSYGEGFPNVVGEAMACQVPVAANNVGDTVQVIGPTGRIVPNEDAAALAGAIKEILSLSVQEKQELGLAARRRIEELYSLEAIVKQYEDFYTSLVI</sequence>
<dbReference type="PANTHER" id="PTHR12526:SF630">
    <property type="entry name" value="GLYCOSYLTRANSFERASE"/>
    <property type="match status" value="1"/>
</dbReference>
<name>A0A1M6KQZ4_9BACT</name>
<dbReference type="RefSeq" id="WP_170868321.1">
    <property type="nucleotide sequence ID" value="NZ_FQZU01000009.1"/>
</dbReference>